<sequence length="123" mass="13161">LLPAVIAAQRVHVIHVGGADLVYNPNAIFAQPGDLVSFNFLQKNHTVVESSFNNPCVPLHDGIFAGFHSGSFTVEIKDTKPHWLYCAQAKHCQAGMVAVINPPADPSKTQCTFAQLAAKAPAN</sequence>
<evidence type="ECO:0000259" key="1">
    <source>
        <dbReference type="Pfam" id="PF02298"/>
    </source>
</evidence>
<dbReference type="OrthoDB" id="2331100at2759"/>
<name>A0A6A6C167_ZASCE</name>
<keyword evidence="3" id="KW-1185">Reference proteome</keyword>
<dbReference type="EMBL" id="ML993637">
    <property type="protein sequence ID" value="KAF2159456.1"/>
    <property type="molecule type" value="Genomic_DNA"/>
</dbReference>
<dbReference type="Proteomes" id="UP000799537">
    <property type="component" value="Unassembled WGS sequence"/>
</dbReference>
<dbReference type="Pfam" id="PF02298">
    <property type="entry name" value="Cu_bind_like"/>
    <property type="match status" value="1"/>
</dbReference>
<feature type="non-terminal residue" evidence="2">
    <location>
        <position position="1"/>
    </location>
</feature>
<dbReference type="CDD" id="cd00920">
    <property type="entry name" value="Cupredoxin"/>
    <property type="match status" value="1"/>
</dbReference>
<gene>
    <name evidence="2" type="ORF">M409DRAFT_31959</name>
</gene>
<proteinExistence type="predicted"/>
<dbReference type="PANTHER" id="PTHR34883">
    <property type="entry name" value="SERINE-RICH PROTEIN, PUTATIVE-RELATED-RELATED"/>
    <property type="match status" value="1"/>
</dbReference>
<accession>A0A6A6C167</accession>
<evidence type="ECO:0000313" key="3">
    <source>
        <dbReference type="Proteomes" id="UP000799537"/>
    </source>
</evidence>
<dbReference type="InterPro" id="IPR052953">
    <property type="entry name" value="Ser-rich/MCO-related"/>
</dbReference>
<feature type="domain" description="Phytocyanin" evidence="1">
    <location>
        <begin position="33"/>
        <end position="96"/>
    </location>
</feature>
<dbReference type="Gene3D" id="2.60.40.420">
    <property type="entry name" value="Cupredoxins - blue copper proteins"/>
    <property type="match status" value="1"/>
</dbReference>
<dbReference type="SUPFAM" id="SSF49503">
    <property type="entry name" value="Cupredoxins"/>
    <property type="match status" value="1"/>
</dbReference>
<dbReference type="PANTHER" id="PTHR34883:SF15">
    <property type="entry name" value="EXTRACELLULAR SERINE-RICH PROTEIN"/>
    <property type="match status" value="1"/>
</dbReference>
<feature type="non-terminal residue" evidence="2">
    <location>
        <position position="123"/>
    </location>
</feature>
<evidence type="ECO:0000313" key="2">
    <source>
        <dbReference type="EMBL" id="KAF2159456.1"/>
    </source>
</evidence>
<dbReference type="GO" id="GO:0009055">
    <property type="term" value="F:electron transfer activity"/>
    <property type="evidence" value="ECO:0007669"/>
    <property type="project" value="InterPro"/>
</dbReference>
<reference evidence="2" key="1">
    <citation type="journal article" date="2020" name="Stud. Mycol.">
        <title>101 Dothideomycetes genomes: a test case for predicting lifestyles and emergence of pathogens.</title>
        <authorList>
            <person name="Haridas S."/>
            <person name="Albert R."/>
            <person name="Binder M."/>
            <person name="Bloem J."/>
            <person name="Labutti K."/>
            <person name="Salamov A."/>
            <person name="Andreopoulos B."/>
            <person name="Baker S."/>
            <person name="Barry K."/>
            <person name="Bills G."/>
            <person name="Bluhm B."/>
            <person name="Cannon C."/>
            <person name="Castanera R."/>
            <person name="Culley D."/>
            <person name="Daum C."/>
            <person name="Ezra D."/>
            <person name="Gonzalez J."/>
            <person name="Henrissat B."/>
            <person name="Kuo A."/>
            <person name="Liang C."/>
            <person name="Lipzen A."/>
            <person name="Lutzoni F."/>
            <person name="Magnuson J."/>
            <person name="Mondo S."/>
            <person name="Nolan M."/>
            <person name="Ohm R."/>
            <person name="Pangilinan J."/>
            <person name="Park H.-J."/>
            <person name="Ramirez L."/>
            <person name="Alfaro M."/>
            <person name="Sun H."/>
            <person name="Tritt A."/>
            <person name="Yoshinaga Y."/>
            <person name="Zwiers L.-H."/>
            <person name="Turgeon B."/>
            <person name="Goodwin S."/>
            <person name="Spatafora J."/>
            <person name="Crous P."/>
            <person name="Grigoriev I."/>
        </authorList>
    </citation>
    <scope>NUCLEOTIDE SEQUENCE</scope>
    <source>
        <strain evidence="2">ATCC 36951</strain>
    </source>
</reference>
<dbReference type="AlphaFoldDB" id="A0A6A6C167"/>
<dbReference type="InterPro" id="IPR003245">
    <property type="entry name" value="Phytocyanin_dom"/>
</dbReference>
<dbReference type="InterPro" id="IPR008972">
    <property type="entry name" value="Cupredoxin"/>
</dbReference>
<organism evidence="2 3">
    <name type="scientific">Zasmidium cellare ATCC 36951</name>
    <dbReference type="NCBI Taxonomy" id="1080233"/>
    <lineage>
        <taxon>Eukaryota</taxon>
        <taxon>Fungi</taxon>
        <taxon>Dikarya</taxon>
        <taxon>Ascomycota</taxon>
        <taxon>Pezizomycotina</taxon>
        <taxon>Dothideomycetes</taxon>
        <taxon>Dothideomycetidae</taxon>
        <taxon>Mycosphaerellales</taxon>
        <taxon>Mycosphaerellaceae</taxon>
        <taxon>Zasmidium</taxon>
    </lineage>
</organism>
<dbReference type="GeneID" id="54563516"/>
<protein>
    <recommendedName>
        <fullName evidence="1">Phytocyanin domain-containing protein</fullName>
    </recommendedName>
</protein>
<dbReference type="RefSeq" id="XP_033660345.1">
    <property type="nucleotide sequence ID" value="XM_033810244.1"/>
</dbReference>